<reference evidence="2 3" key="1">
    <citation type="journal article" date="2016" name="Nat. Commun.">
        <title>Thousands of microbial genomes shed light on interconnected biogeochemical processes in an aquifer system.</title>
        <authorList>
            <person name="Anantharaman K."/>
            <person name="Brown C.T."/>
            <person name="Hug L.A."/>
            <person name="Sharon I."/>
            <person name="Castelle C.J."/>
            <person name="Probst A.J."/>
            <person name="Thomas B.C."/>
            <person name="Singh A."/>
            <person name="Wilkins M.J."/>
            <person name="Karaoz U."/>
            <person name="Brodie E.L."/>
            <person name="Williams K.H."/>
            <person name="Hubbard S.S."/>
            <person name="Banfield J.F."/>
        </authorList>
    </citation>
    <scope>NUCLEOTIDE SEQUENCE [LARGE SCALE GENOMIC DNA]</scope>
</reference>
<dbReference type="PANTHER" id="PTHR38826">
    <property type="entry name" value="RIBONUCLEASE VAPC13"/>
    <property type="match status" value="1"/>
</dbReference>
<dbReference type="Proteomes" id="UP000178109">
    <property type="component" value="Unassembled WGS sequence"/>
</dbReference>
<dbReference type="STRING" id="1798553.A3H70_04145"/>
<dbReference type="Pfam" id="PF01850">
    <property type="entry name" value="PIN"/>
    <property type="match status" value="1"/>
</dbReference>
<evidence type="ECO:0000259" key="1">
    <source>
        <dbReference type="Pfam" id="PF01850"/>
    </source>
</evidence>
<dbReference type="SUPFAM" id="SSF88723">
    <property type="entry name" value="PIN domain-like"/>
    <property type="match status" value="1"/>
</dbReference>
<feature type="domain" description="PIN" evidence="1">
    <location>
        <begin position="7"/>
        <end position="132"/>
    </location>
</feature>
<dbReference type="InterPro" id="IPR052106">
    <property type="entry name" value="PINc/VapC_TA"/>
</dbReference>
<sequence length="142" mass="16290">MSGSKEYFIDANIFLRVLVRENEKAYQECSNALLLIKNSNLRAYTATLVLAEINWVLANLYKKSKPVVVRSLHSILKLSHLSITDQYHFGWGLALYEKHNVKFIDAMIAAHDLIAIKNIPIISYDKDFDRLSVKRVLPSELL</sequence>
<protein>
    <recommendedName>
        <fullName evidence="1">PIN domain-containing protein</fullName>
    </recommendedName>
</protein>
<dbReference type="AlphaFoldDB" id="A0A1G2BQY5"/>
<accession>A0A1G2BQY5</accession>
<organism evidence="2 3">
    <name type="scientific">Candidatus Komeilibacteria bacterium RIFCSPLOWO2_02_FULL_48_11</name>
    <dbReference type="NCBI Taxonomy" id="1798553"/>
    <lineage>
        <taxon>Bacteria</taxon>
        <taxon>Candidatus Komeiliibacteriota</taxon>
    </lineage>
</organism>
<dbReference type="InterPro" id="IPR002716">
    <property type="entry name" value="PIN_dom"/>
</dbReference>
<evidence type="ECO:0000313" key="2">
    <source>
        <dbReference type="EMBL" id="OGY90979.1"/>
    </source>
</evidence>
<name>A0A1G2BQY5_9BACT</name>
<dbReference type="EMBL" id="MHKO01000056">
    <property type="protein sequence ID" value="OGY90979.1"/>
    <property type="molecule type" value="Genomic_DNA"/>
</dbReference>
<comment type="caution">
    <text evidence="2">The sequence shown here is derived from an EMBL/GenBank/DDBJ whole genome shotgun (WGS) entry which is preliminary data.</text>
</comment>
<gene>
    <name evidence="2" type="ORF">A3H70_04145</name>
</gene>
<evidence type="ECO:0000313" key="3">
    <source>
        <dbReference type="Proteomes" id="UP000178109"/>
    </source>
</evidence>
<dbReference type="PANTHER" id="PTHR38826:SF5">
    <property type="entry name" value="RIBONUCLEASE VAPC13"/>
    <property type="match status" value="1"/>
</dbReference>
<dbReference type="Gene3D" id="3.40.50.1010">
    <property type="entry name" value="5'-nuclease"/>
    <property type="match status" value="1"/>
</dbReference>
<dbReference type="InterPro" id="IPR029060">
    <property type="entry name" value="PIN-like_dom_sf"/>
</dbReference>
<proteinExistence type="predicted"/>